<evidence type="ECO:0000256" key="1">
    <source>
        <dbReference type="ARBA" id="ARBA00022490"/>
    </source>
</evidence>
<dbReference type="GO" id="GO:0005840">
    <property type="term" value="C:ribosome"/>
    <property type="evidence" value="ECO:0007669"/>
    <property type="project" value="InterPro"/>
</dbReference>
<dbReference type="Pfam" id="PF01782">
    <property type="entry name" value="RimM"/>
    <property type="match status" value="1"/>
</dbReference>
<comment type="subunit">
    <text evidence="5">Binds ribosomal protein uS19.</text>
</comment>
<keyword evidence="9" id="KW-1185">Reference proteome</keyword>
<evidence type="ECO:0000313" key="9">
    <source>
        <dbReference type="Proteomes" id="UP000308271"/>
    </source>
</evidence>
<evidence type="ECO:0000259" key="7">
    <source>
        <dbReference type="Pfam" id="PF24986"/>
    </source>
</evidence>
<dbReference type="InterPro" id="IPR036976">
    <property type="entry name" value="RimM_N_sf"/>
</dbReference>
<dbReference type="InterPro" id="IPR009000">
    <property type="entry name" value="Transl_B-barrel_sf"/>
</dbReference>
<comment type="domain">
    <text evidence="5">The PRC barrel domain binds ribosomal protein uS19.</text>
</comment>
<dbReference type="Pfam" id="PF24986">
    <property type="entry name" value="PRC_RimM"/>
    <property type="match status" value="1"/>
</dbReference>
<dbReference type="Proteomes" id="UP000308271">
    <property type="component" value="Unassembled WGS sequence"/>
</dbReference>
<comment type="subcellular location">
    <subcellularLocation>
        <location evidence="5">Cytoplasm</location>
    </subcellularLocation>
</comment>
<comment type="similarity">
    <text evidence="5">Belongs to the RimM family.</text>
</comment>
<accession>A0A5C4S879</accession>
<dbReference type="GO" id="GO:0042274">
    <property type="term" value="P:ribosomal small subunit biogenesis"/>
    <property type="evidence" value="ECO:0007669"/>
    <property type="project" value="UniProtKB-UniRule"/>
</dbReference>
<evidence type="ECO:0000256" key="3">
    <source>
        <dbReference type="ARBA" id="ARBA00022552"/>
    </source>
</evidence>
<keyword evidence="2 5" id="KW-0690">Ribosome biogenesis</keyword>
<dbReference type="GO" id="GO:0006364">
    <property type="term" value="P:rRNA processing"/>
    <property type="evidence" value="ECO:0007669"/>
    <property type="project" value="UniProtKB-UniRule"/>
</dbReference>
<dbReference type="NCBIfam" id="TIGR02273">
    <property type="entry name" value="16S_RimM"/>
    <property type="match status" value="1"/>
</dbReference>
<dbReference type="InterPro" id="IPR056792">
    <property type="entry name" value="PRC_RimM"/>
</dbReference>
<feature type="domain" description="Ribosome maturation factor RimM PRC barrel" evidence="7">
    <location>
        <begin position="100"/>
        <end position="160"/>
    </location>
</feature>
<proteinExistence type="inferred from homology"/>
<evidence type="ECO:0000259" key="6">
    <source>
        <dbReference type="Pfam" id="PF01782"/>
    </source>
</evidence>
<keyword evidence="4 5" id="KW-0143">Chaperone</keyword>
<comment type="caution">
    <text evidence="8">The sequence shown here is derived from an EMBL/GenBank/DDBJ whole genome shotgun (WGS) entry which is preliminary data.</text>
</comment>
<evidence type="ECO:0000256" key="4">
    <source>
        <dbReference type="ARBA" id="ARBA00023186"/>
    </source>
</evidence>
<dbReference type="PANTHER" id="PTHR33692">
    <property type="entry name" value="RIBOSOME MATURATION FACTOR RIMM"/>
    <property type="match status" value="1"/>
</dbReference>
<dbReference type="GO" id="GO:0005737">
    <property type="term" value="C:cytoplasm"/>
    <property type="evidence" value="ECO:0007669"/>
    <property type="project" value="UniProtKB-SubCell"/>
</dbReference>
<comment type="function">
    <text evidence="5">An accessory protein needed during the final step in the assembly of 30S ribosomal subunit, possibly for assembly of the head region. Essential for efficient processing of 16S rRNA. May be needed both before and after RbfA during the maturation of 16S rRNA. It has affinity for free ribosomal 30S subunits but not for 70S ribosomes.</text>
</comment>
<dbReference type="GO" id="GO:0043022">
    <property type="term" value="F:ribosome binding"/>
    <property type="evidence" value="ECO:0007669"/>
    <property type="project" value="InterPro"/>
</dbReference>
<dbReference type="PANTHER" id="PTHR33692:SF1">
    <property type="entry name" value="RIBOSOME MATURATION FACTOR RIMM"/>
    <property type="match status" value="1"/>
</dbReference>
<name>A0A5C4S879_CHLTI</name>
<keyword evidence="3 5" id="KW-0698">rRNA processing</keyword>
<dbReference type="RefSeq" id="WP_139456496.1">
    <property type="nucleotide sequence ID" value="NZ_VDCH01000006.1"/>
</dbReference>
<feature type="domain" description="RimM N-terminal" evidence="6">
    <location>
        <begin position="6"/>
        <end position="85"/>
    </location>
</feature>
<dbReference type="InterPro" id="IPR011961">
    <property type="entry name" value="RimM"/>
</dbReference>
<gene>
    <name evidence="5 8" type="primary">rimM</name>
    <name evidence="8" type="ORF">FGF66_04470</name>
</gene>
<dbReference type="Gene3D" id="2.40.30.60">
    <property type="entry name" value="RimM"/>
    <property type="match status" value="1"/>
</dbReference>
<evidence type="ECO:0000256" key="5">
    <source>
        <dbReference type="HAMAP-Rule" id="MF_00014"/>
    </source>
</evidence>
<dbReference type="AlphaFoldDB" id="A0A5C4S879"/>
<dbReference type="InterPro" id="IPR011033">
    <property type="entry name" value="PRC_barrel-like_sf"/>
</dbReference>
<dbReference type="EMBL" id="VDCH01000006">
    <property type="protein sequence ID" value="TNJ39367.1"/>
    <property type="molecule type" value="Genomic_DNA"/>
</dbReference>
<dbReference type="Gene3D" id="2.30.30.240">
    <property type="entry name" value="PRC-barrel domain"/>
    <property type="match status" value="1"/>
</dbReference>
<evidence type="ECO:0000313" key="8">
    <source>
        <dbReference type="EMBL" id="TNJ39367.1"/>
    </source>
</evidence>
<evidence type="ECO:0000256" key="2">
    <source>
        <dbReference type="ARBA" id="ARBA00022517"/>
    </source>
</evidence>
<organism evidence="8 9">
    <name type="scientific">Chlorobaculum thiosulfatiphilum</name>
    <name type="common">Chlorobium limicola f.sp. thiosulfatophilum</name>
    <dbReference type="NCBI Taxonomy" id="115852"/>
    <lineage>
        <taxon>Bacteria</taxon>
        <taxon>Pseudomonadati</taxon>
        <taxon>Chlorobiota</taxon>
        <taxon>Chlorobiia</taxon>
        <taxon>Chlorobiales</taxon>
        <taxon>Chlorobiaceae</taxon>
        <taxon>Chlorobaculum</taxon>
    </lineage>
</organism>
<dbReference type="OrthoDB" id="9810331at2"/>
<dbReference type="SUPFAM" id="SSF50447">
    <property type="entry name" value="Translation proteins"/>
    <property type="match status" value="1"/>
</dbReference>
<protein>
    <recommendedName>
        <fullName evidence="5">Ribosome maturation factor RimM</fullName>
    </recommendedName>
</protein>
<sequence length="167" mass="18783">MELFLTGVVLKPKGLKGELKVKPVTDFPESFLKRREYYVGKTPDDAAPRKVLSVKLRQGFAWLMLDGVGTREEAEALAGFGLYVTGEALEPLPDNRAYIHDLIGLEAFDEEEGRVGKISDVLQMPAHDVYEVDTGERKVLVPAVEDFITETDLKKGIVTLRRFREFL</sequence>
<keyword evidence="1 5" id="KW-0963">Cytoplasm</keyword>
<dbReference type="InterPro" id="IPR002676">
    <property type="entry name" value="RimM_N"/>
</dbReference>
<reference evidence="8 9" key="1">
    <citation type="submission" date="2019-05" db="EMBL/GenBank/DDBJ databases">
        <title>Draft Whole-Genome sequence of the green sulfur bacterium Chlorobaculum thiosulfatiphilum DSM 249.</title>
        <authorList>
            <person name="Meyer T.E."/>
            <person name="Kyndt J.A."/>
        </authorList>
    </citation>
    <scope>NUCLEOTIDE SEQUENCE [LARGE SCALE GENOMIC DNA]</scope>
    <source>
        <strain evidence="8 9">DSM 249</strain>
    </source>
</reference>
<dbReference type="HAMAP" id="MF_00014">
    <property type="entry name" value="Ribosome_mat_RimM"/>
    <property type="match status" value="1"/>
</dbReference>
<dbReference type="SUPFAM" id="SSF50346">
    <property type="entry name" value="PRC-barrel domain"/>
    <property type="match status" value="1"/>
</dbReference>